<dbReference type="PROSITE" id="PS51406">
    <property type="entry name" value="FIBRINOGEN_C_2"/>
    <property type="match status" value="1"/>
</dbReference>
<dbReference type="InterPro" id="IPR036056">
    <property type="entry name" value="Fibrinogen-like_C"/>
</dbReference>
<dbReference type="InterPro" id="IPR000884">
    <property type="entry name" value="TSP1_rpt"/>
</dbReference>
<comment type="caution">
    <text evidence="6">The sequence shown here is derived from an EMBL/GenBank/DDBJ whole genome shotgun (WGS) entry which is preliminary data.</text>
</comment>
<dbReference type="Gene3D" id="2.20.100.10">
    <property type="entry name" value="Thrombospondin type-1 (TSP1) repeat"/>
    <property type="match status" value="1"/>
</dbReference>
<dbReference type="SUPFAM" id="SSF56496">
    <property type="entry name" value="Fibrinogen C-terminal domain-like"/>
    <property type="match status" value="1"/>
</dbReference>
<dbReference type="GO" id="GO:0005615">
    <property type="term" value="C:extracellular space"/>
    <property type="evidence" value="ECO:0007669"/>
    <property type="project" value="TreeGrafter"/>
</dbReference>
<dbReference type="SMART" id="SM00034">
    <property type="entry name" value="CLECT"/>
    <property type="match status" value="1"/>
</dbReference>
<dbReference type="PROSITE" id="PS00615">
    <property type="entry name" value="C_TYPE_LECTIN_1"/>
    <property type="match status" value="1"/>
</dbReference>
<dbReference type="InterPro" id="IPR022041">
    <property type="entry name" value="Methyltransf_FA"/>
</dbReference>
<dbReference type="InterPro" id="IPR016186">
    <property type="entry name" value="C-type_lectin-like/link_sf"/>
</dbReference>
<keyword evidence="7" id="KW-1185">Reference proteome</keyword>
<feature type="signal peptide" evidence="2">
    <location>
        <begin position="1"/>
        <end position="20"/>
    </location>
</feature>
<dbReference type="InterPro" id="IPR018378">
    <property type="entry name" value="C-type_lectin_CS"/>
</dbReference>
<dbReference type="OrthoDB" id="6484186at2759"/>
<dbReference type="Pfam" id="PF00090">
    <property type="entry name" value="TSP_1"/>
    <property type="match status" value="1"/>
</dbReference>
<dbReference type="SMART" id="SM00209">
    <property type="entry name" value="TSP1"/>
    <property type="match status" value="2"/>
</dbReference>
<dbReference type="Gene3D" id="3.10.100.10">
    <property type="entry name" value="Mannose-Binding Protein A, subunit A"/>
    <property type="match status" value="1"/>
</dbReference>
<dbReference type="FunFam" id="2.40.10.10:FF:000068">
    <property type="entry name" value="transmembrane protease serine 2"/>
    <property type="match status" value="1"/>
</dbReference>
<evidence type="ECO:0000259" key="4">
    <source>
        <dbReference type="PROSITE" id="PS50240"/>
    </source>
</evidence>
<dbReference type="Pfam" id="PF00147">
    <property type="entry name" value="Fibrinogen_C"/>
    <property type="match status" value="1"/>
</dbReference>
<feature type="domain" description="C-type lectin" evidence="3">
    <location>
        <begin position="994"/>
        <end position="1112"/>
    </location>
</feature>
<reference evidence="6" key="1">
    <citation type="submission" date="2022-03" db="EMBL/GenBank/DDBJ databases">
        <authorList>
            <person name="Martin C."/>
        </authorList>
    </citation>
    <scope>NUCLEOTIDE SEQUENCE</scope>
</reference>
<dbReference type="InterPro" id="IPR050373">
    <property type="entry name" value="Fibrinogen_C-term_domain"/>
</dbReference>
<dbReference type="InterPro" id="IPR001314">
    <property type="entry name" value="Peptidase_S1A"/>
</dbReference>
<dbReference type="EMBL" id="CAIIXF020000011">
    <property type="protein sequence ID" value="CAH1798441.1"/>
    <property type="molecule type" value="Genomic_DNA"/>
</dbReference>
<dbReference type="SMART" id="SM00186">
    <property type="entry name" value="FBG"/>
    <property type="match status" value="1"/>
</dbReference>
<evidence type="ECO:0000259" key="3">
    <source>
        <dbReference type="PROSITE" id="PS50041"/>
    </source>
</evidence>
<keyword evidence="1" id="KW-1015">Disulfide bond</keyword>
<organism evidence="6 7">
    <name type="scientific">Owenia fusiformis</name>
    <name type="common">Polychaete worm</name>
    <dbReference type="NCBI Taxonomy" id="6347"/>
    <lineage>
        <taxon>Eukaryota</taxon>
        <taxon>Metazoa</taxon>
        <taxon>Spiralia</taxon>
        <taxon>Lophotrochozoa</taxon>
        <taxon>Annelida</taxon>
        <taxon>Polychaeta</taxon>
        <taxon>Sedentaria</taxon>
        <taxon>Canalipalpata</taxon>
        <taxon>Sabellida</taxon>
        <taxon>Oweniida</taxon>
        <taxon>Oweniidae</taxon>
        <taxon>Owenia</taxon>
    </lineage>
</organism>
<feature type="domain" description="Fibrinogen C-terminal" evidence="5">
    <location>
        <begin position="1111"/>
        <end position="1328"/>
    </location>
</feature>
<dbReference type="Proteomes" id="UP000749559">
    <property type="component" value="Unassembled WGS sequence"/>
</dbReference>
<dbReference type="InterPro" id="IPR009003">
    <property type="entry name" value="Peptidase_S1_PA"/>
</dbReference>
<name>A0A8S4PYR3_OWEFU</name>
<dbReference type="PROSITE" id="PS50041">
    <property type="entry name" value="C_TYPE_LECTIN_2"/>
    <property type="match status" value="1"/>
</dbReference>
<dbReference type="Pfam" id="PF12248">
    <property type="entry name" value="Methyltransf_FA"/>
    <property type="match status" value="3"/>
</dbReference>
<dbReference type="InterPro" id="IPR014716">
    <property type="entry name" value="Fibrinogen_a/b/g_C_1"/>
</dbReference>
<dbReference type="SUPFAM" id="SSF50494">
    <property type="entry name" value="Trypsin-like serine proteases"/>
    <property type="match status" value="1"/>
</dbReference>
<dbReference type="PROSITE" id="PS50240">
    <property type="entry name" value="TRYPSIN_DOM"/>
    <property type="match status" value="1"/>
</dbReference>
<evidence type="ECO:0000313" key="6">
    <source>
        <dbReference type="EMBL" id="CAH1798441.1"/>
    </source>
</evidence>
<sequence>MILVVIVALVSFDAVHTTAAETYTIKRDVLLLREELKIIRDDILNKSPADFKTEVNNKMQSLDDKVSEILRKLDSSDEGRVMWGDWGDWSACDTSKCNIVYRERPCLGEGGNELDPSRCTRFGGKHTDNKQCCDIDVKSEYKKIYSGNGSVPAYIVKATGSNVKVEEREKLSWVVSLKFKKSGASDYEHSCGGVILSNIWVLTAAHCITKSGCWDKTEKKVTCDMGRWRIAAGEWKLDKTHDTEQITGLEHIVVHQNYSVNHFREIEYINDIALIKLNRPLEFMFNPFVQPSLLPARTCIEAMDRKCLKTHRDFAMMTYCFTTGWGEGPNKKVTNKGNTIEVQIEENENHAIVRSERIDREKVICMGYSGSPLMCDVDTATMDYIPNQKMVVLGLNSYIYPSGCIRGPTNYTHTSLDYHMKWISQTVMEWIKWSPWSRCFKNNKRSRLRSGFFPEYGYLPGQGPLYQSYQRDVLKKEEQNCTNGAWTQWKGLTDCSVTCGVGTMSESRTCIPPVNGGRNCIGKSSKIISCEKRPCFISTPNDRMYRHQPINVTGKNFIKFNVKACHDAHVILQQKNGNTNDKGYDVLLHGRKLNPQSGIRNTQLTKFEISYKGSTLSCSEMRPFWVSWANGNIQVGRGHVYGEDFLMGWQDPIPNDIDEINFITDNGANGTWEDKGANLLIHDPVESRYIRTPDYFGYRHVPIDISGKNYIKFKVEACNDAHLELQETPYVTNKNNYEIVLNGWSRNPNSGIRDKPEGSLKVSHRGSILNCTEMMPFWVSWMNGDVQVGKGHAIGQNIILAWQDPTSHVVNALNFVTGFGASGTWEIVDIGSSLLIYDPFESRYIRTPDYFGYRHVPIDVSGRNYIKFKVEACNDAHLELQETPYVTNKNNYQIVLNGWSWNPNSGIRDRPEGSLKVSHRGSILNCTEMMPFWVSWANGNVQVGKGHAIGQNTFLAWQDPTPHVVNALNFVTGFGASGTWKIVYETCAVGQVEFNSACYLITTEKKTQKAAQAVCRAHRGHLTSILSANENAFLAVELEKTFRETSLEHFYIGLSAKGNNYNQWSDGNDVVYTKWSKGEPSTEGEECVTVERYGGFEWHDIACVRSEASICKSKLYVEDCSQHSDGTAYIATSDLNTFQTKCKGGWLVFANRFDGSVDFNKNWTEYRNGFGNIDGEYFLGLKNIRSILKQGKYKLRVELTAWPEQQSQTRYADYSDFNIGSEDNGFKLTALGYSGTARDSLYHSYTMKFSTKDVDHDTVGHGSCAHMYSGAWWYNRCTRANLFGNYMNTSQCYAPNRCIFWWFWPEKIGNPDNAYYSFKEMRMMLTPL</sequence>
<dbReference type="InterPro" id="IPR001254">
    <property type="entry name" value="Trypsin_dom"/>
</dbReference>
<dbReference type="Pfam" id="PF00089">
    <property type="entry name" value="Trypsin"/>
    <property type="match status" value="1"/>
</dbReference>
<dbReference type="SUPFAM" id="SSF82895">
    <property type="entry name" value="TSP-1 type 1 repeat"/>
    <property type="match status" value="1"/>
</dbReference>
<proteinExistence type="predicted"/>
<dbReference type="InterPro" id="IPR036383">
    <property type="entry name" value="TSP1_rpt_sf"/>
</dbReference>
<dbReference type="InterPro" id="IPR016187">
    <property type="entry name" value="CTDL_fold"/>
</dbReference>
<dbReference type="InterPro" id="IPR001304">
    <property type="entry name" value="C-type_lectin-like"/>
</dbReference>
<dbReference type="GO" id="GO:0004252">
    <property type="term" value="F:serine-type endopeptidase activity"/>
    <property type="evidence" value="ECO:0007669"/>
    <property type="project" value="InterPro"/>
</dbReference>
<dbReference type="SUPFAM" id="SSF56436">
    <property type="entry name" value="C-type lectin-like"/>
    <property type="match status" value="1"/>
</dbReference>
<dbReference type="PROSITE" id="PS00134">
    <property type="entry name" value="TRYPSIN_HIS"/>
    <property type="match status" value="1"/>
</dbReference>
<dbReference type="InterPro" id="IPR018114">
    <property type="entry name" value="TRYPSIN_HIS"/>
</dbReference>
<dbReference type="PROSITE" id="PS50092">
    <property type="entry name" value="TSP1"/>
    <property type="match status" value="1"/>
</dbReference>
<evidence type="ECO:0000256" key="2">
    <source>
        <dbReference type="SAM" id="SignalP"/>
    </source>
</evidence>
<dbReference type="InterPro" id="IPR043504">
    <property type="entry name" value="Peptidase_S1_PA_chymotrypsin"/>
</dbReference>
<dbReference type="CDD" id="cd00087">
    <property type="entry name" value="FReD"/>
    <property type="match status" value="1"/>
</dbReference>
<dbReference type="SMART" id="SM00020">
    <property type="entry name" value="Tryp_SPc"/>
    <property type="match status" value="1"/>
</dbReference>
<dbReference type="InterPro" id="IPR002181">
    <property type="entry name" value="Fibrinogen_a/b/g_C_dom"/>
</dbReference>
<dbReference type="PANTHER" id="PTHR19143:SF394">
    <property type="entry name" value="ANGIOPOIETIN-RELATED PROTEIN 3-LIKE"/>
    <property type="match status" value="1"/>
</dbReference>
<dbReference type="PANTHER" id="PTHR19143">
    <property type="entry name" value="FIBRINOGEN/TENASCIN/ANGIOPOEITIN"/>
    <property type="match status" value="1"/>
</dbReference>
<evidence type="ECO:0000313" key="7">
    <source>
        <dbReference type="Proteomes" id="UP000749559"/>
    </source>
</evidence>
<keyword evidence="2" id="KW-0732">Signal</keyword>
<dbReference type="PRINTS" id="PR00722">
    <property type="entry name" value="CHYMOTRYPSIN"/>
</dbReference>
<feature type="domain" description="Peptidase S1" evidence="4">
    <location>
        <begin position="144"/>
        <end position="428"/>
    </location>
</feature>
<evidence type="ECO:0000256" key="1">
    <source>
        <dbReference type="ARBA" id="ARBA00023157"/>
    </source>
</evidence>
<accession>A0A8S4PYR3</accession>
<dbReference type="Pfam" id="PF00059">
    <property type="entry name" value="Lectin_C"/>
    <property type="match status" value="1"/>
</dbReference>
<dbReference type="CDD" id="cd00037">
    <property type="entry name" value="CLECT"/>
    <property type="match status" value="1"/>
</dbReference>
<protein>
    <submittedName>
        <fullName evidence="6">Uncharacterized protein</fullName>
    </submittedName>
</protein>
<dbReference type="Gene3D" id="2.40.10.10">
    <property type="entry name" value="Trypsin-like serine proteases"/>
    <property type="match status" value="1"/>
</dbReference>
<dbReference type="Gene3D" id="3.90.215.10">
    <property type="entry name" value="Gamma Fibrinogen, chain A, domain 1"/>
    <property type="match status" value="1"/>
</dbReference>
<feature type="chain" id="PRO_5035745304" evidence="2">
    <location>
        <begin position="21"/>
        <end position="1328"/>
    </location>
</feature>
<evidence type="ECO:0000259" key="5">
    <source>
        <dbReference type="PROSITE" id="PS51406"/>
    </source>
</evidence>
<dbReference type="GO" id="GO:0006508">
    <property type="term" value="P:proteolysis"/>
    <property type="evidence" value="ECO:0007669"/>
    <property type="project" value="InterPro"/>
</dbReference>
<gene>
    <name evidence="6" type="ORF">OFUS_LOCUS22589</name>
</gene>